<dbReference type="GO" id="GO:0000221">
    <property type="term" value="C:vacuolar proton-transporting V-type ATPase, V1 domain"/>
    <property type="evidence" value="ECO:0007669"/>
    <property type="project" value="TreeGrafter"/>
</dbReference>
<gene>
    <name evidence="6" type="ORF">PBRA_005118</name>
    <name evidence="7" type="ORF">PLBR_LOCUS1783</name>
</gene>
<dbReference type="Proteomes" id="UP000039324">
    <property type="component" value="Unassembled WGS sequence"/>
</dbReference>
<dbReference type="GO" id="GO:0016887">
    <property type="term" value="F:ATP hydrolysis activity"/>
    <property type="evidence" value="ECO:0007669"/>
    <property type="project" value="TreeGrafter"/>
</dbReference>
<dbReference type="Proteomes" id="UP000290189">
    <property type="component" value="Unassembled WGS sequence"/>
</dbReference>
<accession>A0A0G4IMX3</accession>
<evidence type="ECO:0000256" key="2">
    <source>
        <dbReference type="ARBA" id="ARBA00022448"/>
    </source>
</evidence>
<evidence type="ECO:0000313" key="7">
    <source>
        <dbReference type="EMBL" id="SPQ94568.1"/>
    </source>
</evidence>
<dbReference type="AlphaFoldDB" id="A0A0G4IMX3"/>
<dbReference type="STRING" id="37360.A0A0G4IMX3"/>
<comment type="subunit">
    <text evidence="5">V-ATPase is a heteromultimeric enzyme made up of two complexes: the ATP-hydrolytic V1 complex and the proton translocation V0 complex.</text>
</comment>
<evidence type="ECO:0000313" key="9">
    <source>
        <dbReference type="Proteomes" id="UP000290189"/>
    </source>
</evidence>
<comment type="similarity">
    <text evidence="1 5">Belongs to the V-ATPase G subunit family.</text>
</comment>
<evidence type="ECO:0000256" key="3">
    <source>
        <dbReference type="ARBA" id="ARBA00022781"/>
    </source>
</evidence>
<geneLocation type="mitochondrion" evidence="7"/>
<evidence type="ECO:0000313" key="6">
    <source>
        <dbReference type="EMBL" id="CEO96509.1"/>
    </source>
</evidence>
<name>A0A0G4IMX3_PLABS</name>
<dbReference type="PANTHER" id="PTHR12713">
    <property type="entry name" value="VACUOLAR ATP SYNTHASE SUBUNIT G"/>
    <property type="match status" value="1"/>
</dbReference>
<keyword evidence="3 5" id="KW-0375">Hydrogen ion transport</keyword>
<sequence length="125" mass="13659">MASGNAGIQQLLAAEAEASNIVNDARNYRKTKLKSAEQAAAAEIAAYRAEMKARFDAESNDEVGSDKLYRVQLDRDTKAALDRLSAAYAKNGKKIVDLLVHHVTTVEMKVPDNIAQCIRATESQH</sequence>
<keyword evidence="4 5" id="KW-0406">Ion transport</keyword>
<dbReference type="OrthoDB" id="250802at2759"/>
<evidence type="ECO:0000313" key="8">
    <source>
        <dbReference type="Proteomes" id="UP000039324"/>
    </source>
</evidence>
<reference evidence="7 9" key="2">
    <citation type="submission" date="2018-03" db="EMBL/GenBank/DDBJ databases">
        <authorList>
            <person name="Fogelqvist J."/>
        </authorList>
    </citation>
    <scope>NUCLEOTIDE SEQUENCE [LARGE SCALE GENOMIC DNA]</scope>
</reference>
<dbReference type="Pfam" id="PF03179">
    <property type="entry name" value="V-ATPase_G"/>
    <property type="match status" value="1"/>
</dbReference>
<reference evidence="6 8" key="1">
    <citation type="submission" date="2015-02" db="EMBL/GenBank/DDBJ databases">
        <authorList>
            <person name="Chooi Y.-H."/>
        </authorList>
    </citation>
    <scope>NUCLEOTIDE SEQUENCE [LARGE SCALE GENOMIC DNA]</scope>
    <source>
        <strain evidence="6">E3</strain>
    </source>
</reference>
<keyword evidence="7" id="KW-0496">Mitochondrion</keyword>
<keyword evidence="8" id="KW-1185">Reference proteome</keyword>
<evidence type="ECO:0000256" key="4">
    <source>
        <dbReference type="ARBA" id="ARBA00023065"/>
    </source>
</evidence>
<dbReference type="Gene3D" id="1.20.5.2950">
    <property type="match status" value="1"/>
</dbReference>
<dbReference type="PANTHER" id="PTHR12713:SF11">
    <property type="entry name" value="V-TYPE PROTON ATPASE SUBUNIT G"/>
    <property type="match status" value="1"/>
</dbReference>
<dbReference type="OMA" id="EHMGSKD"/>
<dbReference type="InterPro" id="IPR005124">
    <property type="entry name" value="V-ATPase_G"/>
</dbReference>
<dbReference type="NCBIfam" id="TIGR01147">
    <property type="entry name" value="V_ATP_synt_G"/>
    <property type="match status" value="1"/>
</dbReference>
<organism evidence="6 8">
    <name type="scientific">Plasmodiophora brassicae</name>
    <name type="common">Clubroot disease agent</name>
    <dbReference type="NCBI Taxonomy" id="37360"/>
    <lineage>
        <taxon>Eukaryota</taxon>
        <taxon>Sar</taxon>
        <taxon>Rhizaria</taxon>
        <taxon>Endomyxa</taxon>
        <taxon>Phytomyxea</taxon>
        <taxon>Plasmodiophorida</taxon>
        <taxon>Plasmodiophoridae</taxon>
        <taxon>Plasmodiophora</taxon>
    </lineage>
</organism>
<evidence type="ECO:0000256" key="5">
    <source>
        <dbReference type="RuleBase" id="RU364019"/>
    </source>
</evidence>
<proteinExistence type="inferred from homology"/>
<dbReference type="EMBL" id="CDSF01000068">
    <property type="protein sequence ID" value="CEO96509.1"/>
    <property type="molecule type" value="Genomic_DNA"/>
</dbReference>
<protein>
    <recommendedName>
        <fullName evidence="5">V-type proton ATPase subunit G</fullName>
    </recommendedName>
</protein>
<keyword evidence="2 5" id="KW-0813">Transport</keyword>
<evidence type="ECO:0000256" key="1">
    <source>
        <dbReference type="ARBA" id="ARBA00010066"/>
    </source>
</evidence>
<dbReference type="EMBL" id="OVEO01000003">
    <property type="protein sequence ID" value="SPQ94568.1"/>
    <property type="molecule type" value="Genomic_DNA"/>
</dbReference>
<comment type="function">
    <text evidence="5">Subunit of the V1 complex of vacuolar(H+)-ATPase (V-ATPase), a multisubunit enzyme composed of a peripheral complex (V1) that hydrolyzes ATP and a membrane integral complex (V0) that translocates protons. V-ATPase is responsible for acidifying and maintaining the pH of intracellular compartments and in some cell types, is targeted to the plasma membrane, where it is responsible for acidifying the extracellular environment.</text>
</comment>
<dbReference type="GO" id="GO:0046961">
    <property type="term" value="F:proton-transporting ATPase activity, rotational mechanism"/>
    <property type="evidence" value="ECO:0007669"/>
    <property type="project" value="InterPro"/>
</dbReference>
<dbReference type="FunFam" id="1.20.5.2950:FF:000001">
    <property type="entry name" value="V-type proton ATPase subunit G"/>
    <property type="match status" value="1"/>
</dbReference>